<evidence type="ECO:0000256" key="11">
    <source>
        <dbReference type="ARBA" id="ARBA00023049"/>
    </source>
</evidence>
<evidence type="ECO:0000259" key="14">
    <source>
        <dbReference type="Pfam" id="PF01433"/>
    </source>
</evidence>
<proteinExistence type="inferred from homology"/>
<dbReference type="GO" id="GO:0042277">
    <property type="term" value="F:peptide binding"/>
    <property type="evidence" value="ECO:0007669"/>
    <property type="project" value="TreeGrafter"/>
</dbReference>
<keyword evidence="8" id="KW-0479">Metal-binding</keyword>
<evidence type="ECO:0000313" key="17">
    <source>
        <dbReference type="Proteomes" id="UP000297318"/>
    </source>
</evidence>
<dbReference type="SUPFAM" id="SSF55486">
    <property type="entry name" value="Metalloproteases ('zincins'), catalytic domain"/>
    <property type="match status" value="1"/>
</dbReference>
<feature type="domain" description="Aminopeptidase N-like N-terminal" evidence="15">
    <location>
        <begin position="26"/>
        <end position="195"/>
    </location>
</feature>
<dbReference type="InterPro" id="IPR027268">
    <property type="entry name" value="Peptidase_M4/M1_CTD_sf"/>
</dbReference>
<evidence type="ECO:0000259" key="15">
    <source>
        <dbReference type="Pfam" id="PF17900"/>
    </source>
</evidence>
<dbReference type="GO" id="GO:0008270">
    <property type="term" value="F:zinc ion binding"/>
    <property type="evidence" value="ECO:0007669"/>
    <property type="project" value="InterPro"/>
</dbReference>
<keyword evidence="7" id="KW-0645">Protease</keyword>
<dbReference type="SUPFAM" id="SSF63737">
    <property type="entry name" value="Leukotriene A4 hydrolase N-terminal domain"/>
    <property type="match status" value="1"/>
</dbReference>
<keyword evidence="17" id="KW-1185">Reference proteome</keyword>
<evidence type="ECO:0000313" key="16">
    <source>
        <dbReference type="EMBL" id="TGO05449.1"/>
    </source>
</evidence>
<dbReference type="Proteomes" id="UP000297318">
    <property type="component" value="Unassembled WGS sequence"/>
</dbReference>
<feature type="domain" description="Peptidase M1 membrane alanine aminopeptidase" evidence="14">
    <location>
        <begin position="236"/>
        <end position="426"/>
    </location>
</feature>
<dbReference type="GO" id="GO:0006508">
    <property type="term" value="P:proteolysis"/>
    <property type="evidence" value="ECO:0007669"/>
    <property type="project" value="UniProtKB-KW"/>
</dbReference>
<comment type="cofactor">
    <cofactor evidence="2">
        <name>Zn(2+)</name>
        <dbReference type="ChEBI" id="CHEBI:29105"/>
    </cofactor>
</comment>
<evidence type="ECO:0000256" key="13">
    <source>
        <dbReference type="ARBA" id="ARBA00031533"/>
    </source>
</evidence>
<dbReference type="GO" id="GO:0005615">
    <property type="term" value="C:extracellular space"/>
    <property type="evidence" value="ECO:0007669"/>
    <property type="project" value="TreeGrafter"/>
</dbReference>
<comment type="similarity">
    <text evidence="3">Belongs to the peptidase M1 family.</text>
</comment>
<evidence type="ECO:0000256" key="1">
    <source>
        <dbReference type="ARBA" id="ARBA00000098"/>
    </source>
</evidence>
<evidence type="ECO:0000256" key="6">
    <source>
        <dbReference type="ARBA" id="ARBA00022438"/>
    </source>
</evidence>
<keyword evidence="6" id="KW-0031">Aminopeptidase</keyword>
<keyword evidence="11" id="KW-0482">Metalloprotease</keyword>
<dbReference type="InterPro" id="IPR042097">
    <property type="entry name" value="Aminopeptidase_N-like_N_sf"/>
</dbReference>
<evidence type="ECO:0000256" key="5">
    <source>
        <dbReference type="ARBA" id="ARBA00015611"/>
    </source>
</evidence>
<dbReference type="GO" id="GO:0005737">
    <property type="term" value="C:cytoplasm"/>
    <property type="evidence" value="ECO:0007669"/>
    <property type="project" value="TreeGrafter"/>
</dbReference>
<protein>
    <recommendedName>
        <fullName evidence="5">Aminopeptidase N</fullName>
        <ecNumber evidence="4">3.4.11.2</ecNumber>
    </recommendedName>
    <alternativeName>
        <fullName evidence="12">Alanine aminopeptidase</fullName>
    </alternativeName>
    <alternativeName>
        <fullName evidence="13">Lysyl aminopeptidase</fullName>
    </alternativeName>
</protein>
<dbReference type="CDD" id="cd09603">
    <property type="entry name" value="M1_APN_like"/>
    <property type="match status" value="1"/>
</dbReference>
<name>A0A4Z1E2H4_9MICO</name>
<dbReference type="AlphaFoldDB" id="A0A4Z1E2H4"/>
<dbReference type="EMBL" id="RHPJ01000002">
    <property type="protein sequence ID" value="TGO05449.1"/>
    <property type="molecule type" value="Genomic_DNA"/>
</dbReference>
<dbReference type="EC" id="3.4.11.2" evidence="4"/>
<dbReference type="Pfam" id="PF17900">
    <property type="entry name" value="Peptidase_M1_N"/>
    <property type="match status" value="1"/>
</dbReference>
<reference evidence="16 17" key="1">
    <citation type="submission" date="2018-11" db="EMBL/GenBank/DDBJ databases">
        <title>Complete genome sequencing of the Actinobacteria Serinibacter sp. K3-2.</title>
        <authorList>
            <person name="Rakitin A.L."/>
            <person name="Beletsky A.V."/>
            <person name="Mardanov A.V."/>
            <person name="Ravin N.V."/>
            <person name="Gromova A.S."/>
            <person name="Filippova S.N."/>
            <person name="Gal'Chenko V.F."/>
        </authorList>
    </citation>
    <scope>NUCLEOTIDE SEQUENCE [LARGE SCALE GENOMIC DNA]</scope>
    <source>
        <strain evidence="16 17">K3-2</strain>
    </source>
</reference>
<keyword evidence="9" id="KW-0378">Hydrolase</keyword>
<evidence type="ECO:0000256" key="12">
    <source>
        <dbReference type="ARBA" id="ARBA00029811"/>
    </source>
</evidence>
<dbReference type="InterPro" id="IPR045357">
    <property type="entry name" value="Aminopeptidase_N-like_N"/>
</dbReference>
<dbReference type="PANTHER" id="PTHR11533:SF174">
    <property type="entry name" value="PUROMYCIN-SENSITIVE AMINOPEPTIDASE-RELATED"/>
    <property type="match status" value="1"/>
</dbReference>
<dbReference type="InterPro" id="IPR014782">
    <property type="entry name" value="Peptidase_M1_dom"/>
</dbReference>
<dbReference type="Gene3D" id="1.10.390.10">
    <property type="entry name" value="Neutral Protease Domain 2"/>
    <property type="match status" value="1"/>
</dbReference>
<evidence type="ECO:0000256" key="10">
    <source>
        <dbReference type="ARBA" id="ARBA00022833"/>
    </source>
</evidence>
<sequence>MRLRATPGVGDAYAPTSGDDGYDVELYDLELDYRVRTNRLSGVATIALVTAHDVSVLAFDLVHLRVSAVRVDGHRAVFAQRDPKLRVTLPHPVPAGTHVTVEVEYAGSPVPRRSRWGRIGWEELADGAIVASQPTGAPTWFPCNDHPGRKARMRIAVTTEKDYHVVATGSPAGQTTRGALRTWRFLQETPTATYLAAVQVGRYSAHERTLAGVPVALHHPRALHRRVQHDFAGLEAMLTLFNESFGPYPLERYDVVVTPDVLEIPIEAQGMATFGSNHVDGVGGSERLIAHELAHQWFGNSVGVASWQHIWLNEGFACYSEWLWSEASGHETADAMARYHHAALLALPQDLELGDPGPADMFDDRVYKRGALLVHALRLTLGDETFFRALRAWTASKRHGVATTEHLLAHLEACTERDLGALFDDWLVATALPLLPPASL</sequence>
<dbReference type="InterPro" id="IPR050344">
    <property type="entry name" value="Peptidase_M1_aminopeptidases"/>
</dbReference>
<dbReference type="GO" id="GO:0043171">
    <property type="term" value="P:peptide catabolic process"/>
    <property type="evidence" value="ECO:0007669"/>
    <property type="project" value="TreeGrafter"/>
</dbReference>
<gene>
    <name evidence="16" type="ORF">SERN_1453</name>
</gene>
<dbReference type="PRINTS" id="PR00756">
    <property type="entry name" value="ALADIPTASE"/>
</dbReference>
<evidence type="ECO:0000256" key="3">
    <source>
        <dbReference type="ARBA" id="ARBA00010136"/>
    </source>
</evidence>
<evidence type="ECO:0000256" key="9">
    <source>
        <dbReference type="ARBA" id="ARBA00022801"/>
    </source>
</evidence>
<dbReference type="RefSeq" id="WP_233251527.1">
    <property type="nucleotide sequence ID" value="NZ_RHPJ01000002.1"/>
</dbReference>
<dbReference type="Pfam" id="PF01433">
    <property type="entry name" value="Peptidase_M1"/>
    <property type="match status" value="1"/>
</dbReference>
<dbReference type="InterPro" id="IPR001930">
    <property type="entry name" value="Peptidase_M1"/>
</dbReference>
<organism evidence="16 17">
    <name type="scientific">Serinibacter arcticus</name>
    <dbReference type="NCBI Taxonomy" id="1655435"/>
    <lineage>
        <taxon>Bacteria</taxon>
        <taxon>Bacillati</taxon>
        <taxon>Actinomycetota</taxon>
        <taxon>Actinomycetes</taxon>
        <taxon>Micrococcales</taxon>
        <taxon>Beutenbergiaceae</taxon>
        <taxon>Serinibacter</taxon>
    </lineage>
</organism>
<evidence type="ECO:0000256" key="2">
    <source>
        <dbReference type="ARBA" id="ARBA00001947"/>
    </source>
</evidence>
<comment type="caution">
    <text evidence="16">The sequence shown here is derived from an EMBL/GenBank/DDBJ whole genome shotgun (WGS) entry which is preliminary data.</text>
</comment>
<dbReference type="GO" id="GO:0016285">
    <property type="term" value="F:alanyl aminopeptidase activity"/>
    <property type="evidence" value="ECO:0007669"/>
    <property type="project" value="UniProtKB-EC"/>
</dbReference>
<accession>A0A4Z1E2H4</accession>
<dbReference type="GO" id="GO:0070006">
    <property type="term" value="F:metalloaminopeptidase activity"/>
    <property type="evidence" value="ECO:0007669"/>
    <property type="project" value="TreeGrafter"/>
</dbReference>
<comment type="catalytic activity">
    <reaction evidence="1">
        <text>Release of an N-terminal amino acid, Xaa-|-Yaa- from a peptide, amide or arylamide. Xaa is preferably Ala, but may be most amino acids including Pro (slow action). When a terminal hydrophobic residue is followed by a prolyl residue, the two may be released as an intact Xaa-Pro dipeptide.</text>
        <dbReference type="EC" id="3.4.11.2"/>
    </reaction>
</comment>
<evidence type="ECO:0000256" key="7">
    <source>
        <dbReference type="ARBA" id="ARBA00022670"/>
    </source>
</evidence>
<evidence type="ECO:0000256" key="4">
    <source>
        <dbReference type="ARBA" id="ARBA00012564"/>
    </source>
</evidence>
<dbReference type="Gene3D" id="2.60.40.1730">
    <property type="entry name" value="tricorn interacting facor f3 domain"/>
    <property type="match status" value="1"/>
</dbReference>
<dbReference type="GO" id="GO:0016020">
    <property type="term" value="C:membrane"/>
    <property type="evidence" value="ECO:0007669"/>
    <property type="project" value="TreeGrafter"/>
</dbReference>
<keyword evidence="10" id="KW-0862">Zinc</keyword>
<evidence type="ECO:0000256" key="8">
    <source>
        <dbReference type="ARBA" id="ARBA00022723"/>
    </source>
</evidence>
<dbReference type="PANTHER" id="PTHR11533">
    <property type="entry name" value="PROTEASE M1 ZINC METALLOPROTEASE"/>
    <property type="match status" value="1"/>
</dbReference>